<dbReference type="CDD" id="cd16936">
    <property type="entry name" value="HATPase_RsbW-like"/>
    <property type="match status" value="1"/>
</dbReference>
<proteinExistence type="predicted"/>
<dbReference type="InterPro" id="IPR003594">
    <property type="entry name" value="HATPase_dom"/>
</dbReference>
<organism evidence="3">
    <name type="scientific">Streptomyces iranensis</name>
    <dbReference type="NCBI Taxonomy" id="576784"/>
    <lineage>
        <taxon>Bacteria</taxon>
        <taxon>Bacillati</taxon>
        <taxon>Actinomycetota</taxon>
        <taxon>Actinomycetes</taxon>
        <taxon>Kitasatosporales</taxon>
        <taxon>Streptomycetaceae</taxon>
        <taxon>Streptomyces</taxon>
        <taxon>Streptomyces violaceusniger group</taxon>
    </lineage>
</organism>
<evidence type="ECO:0000259" key="2">
    <source>
        <dbReference type="Pfam" id="PF13581"/>
    </source>
</evidence>
<accession>A0A060ZDE7</accession>
<dbReference type="InterPro" id="IPR050267">
    <property type="entry name" value="Anti-sigma-factor_SerPK"/>
</dbReference>
<evidence type="ECO:0000313" key="5">
    <source>
        <dbReference type="Proteomes" id="UP000756710"/>
    </source>
</evidence>
<protein>
    <submittedName>
        <fullName evidence="3">ATP-binding region ATPase domain protein</fullName>
    </submittedName>
    <submittedName>
        <fullName evidence="4">Anti-sigma regulatory factor (Ser/Thr protein kinase)</fullName>
    </submittedName>
</protein>
<dbReference type="AlphaFoldDB" id="A0A060ZDE7"/>
<dbReference type="EMBL" id="JAGGLR010000028">
    <property type="protein sequence ID" value="MBP2067035.1"/>
    <property type="molecule type" value="Genomic_DNA"/>
</dbReference>
<evidence type="ECO:0000256" key="1">
    <source>
        <dbReference type="ARBA" id="ARBA00022527"/>
    </source>
</evidence>
<dbReference type="SUPFAM" id="SSF55874">
    <property type="entry name" value="ATPase domain of HSP90 chaperone/DNA topoisomerase II/histidine kinase"/>
    <property type="match status" value="1"/>
</dbReference>
<dbReference type="RefSeq" id="WP_044567205.1">
    <property type="nucleotide sequence ID" value="NZ_BAABDR010000098.1"/>
</dbReference>
<dbReference type="PANTHER" id="PTHR35526:SF3">
    <property type="entry name" value="ANTI-SIGMA-F FACTOR RSBW"/>
    <property type="match status" value="1"/>
</dbReference>
<keyword evidence="3" id="KW-0067">ATP-binding</keyword>
<gene>
    <name evidence="4" type="ORF">J2Z30_008101</name>
    <name evidence="3" type="ORF">SIRAN819</name>
</gene>
<name>A0A060ZDE7_9ACTN</name>
<dbReference type="PANTHER" id="PTHR35526">
    <property type="entry name" value="ANTI-SIGMA-F FACTOR RSBW-RELATED"/>
    <property type="match status" value="1"/>
</dbReference>
<dbReference type="HOGENOM" id="CLU_090336_19_1_11"/>
<sequence>MIALPAEASRVRAARRFTIDHLTRWGVVDADRDRAELIASELVGNAVRHGGSDVTVHLSLVDGDLRIEVVDTGGRSRARSCIITPTDEAGRGLRLVDSLADWTDIRRETHGWQVCVGLRIARRRDA</sequence>
<reference evidence="3" key="1">
    <citation type="submission" date="2014-05" db="EMBL/GenBank/DDBJ databases">
        <authorList>
            <person name="Horn Fabian"/>
        </authorList>
    </citation>
    <scope>NUCLEOTIDE SEQUENCE</scope>
</reference>
<dbReference type="EMBL" id="LK022848">
    <property type="protein sequence ID" value="CDR02560.1"/>
    <property type="molecule type" value="Genomic_DNA"/>
</dbReference>
<evidence type="ECO:0000313" key="3">
    <source>
        <dbReference type="EMBL" id="CDR02560.1"/>
    </source>
</evidence>
<keyword evidence="5" id="KW-1185">Reference proteome</keyword>
<dbReference type="GO" id="GO:0005524">
    <property type="term" value="F:ATP binding"/>
    <property type="evidence" value="ECO:0007669"/>
    <property type="project" value="UniProtKB-KW"/>
</dbReference>
<dbReference type="Proteomes" id="UP000756710">
    <property type="component" value="Unassembled WGS sequence"/>
</dbReference>
<dbReference type="Gene3D" id="3.30.565.10">
    <property type="entry name" value="Histidine kinase-like ATPase, C-terminal domain"/>
    <property type="match status" value="1"/>
</dbReference>
<keyword evidence="1" id="KW-0723">Serine/threonine-protein kinase</keyword>
<keyword evidence="1" id="KW-0418">Kinase</keyword>
<keyword evidence="1" id="KW-0808">Transferase</keyword>
<reference evidence="4 5" key="2">
    <citation type="submission" date="2021-03" db="EMBL/GenBank/DDBJ databases">
        <title>Genomic Encyclopedia of Type Strains, Phase IV (KMG-IV): sequencing the most valuable type-strain genomes for metagenomic binning, comparative biology and taxonomic classification.</title>
        <authorList>
            <person name="Goeker M."/>
        </authorList>
    </citation>
    <scope>NUCLEOTIDE SEQUENCE [LARGE SCALE GENOMIC DNA]</scope>
    <source>
        <strain evidence="4 5">DSM 41954</strain>
    </source>
</reference>
<dbReference type="Pfam" id="PF13581">
    <property type="entry name" value="HATPase_c_2"/>
    <property type="match status" value="1"/>
</dbReference>
<dbReference type="InterPro" id="IPR036890">
    <property type="entry name" value="HATPase_C_sf"/>
</dbReference>
<dbReference type="GO" id="GO:0004674">
    <property type="term" value="F:protein serine/threonine kinase activity"/>
    <property type="evidence" value="ECO:0007669"/>
    <property type="project" value="UniProtKB-KW"/>
</dbReference>
<evidence type="ECO:0000313" key="4">
    <source>
        <dbReference type="EMBL" id="MBP2067035.1"/>
    </source>
</evidence>
<feature type="domain" description="Histidine kinase/HSP90-like ATPase" evidence="2">
    <location>
        <begin position="4"/>
        <end position="115"/>
    </location>
</feature>
<keyword evidence="3" id="KW-0547">Nucleotide-binding</keyword>